<evidence type="ECO:0000313" key="2">
    <source>
        <dbReference type="Proteomes" id="UP000887566"/>
    </source>
</evidence>
<dbReference type="AlphaFoldDB" id="A0A914WYZ2"/>
<evidence type="ECO:0000313" key="3">
    <source>
        <dbReference type="WBParaSite" id="PSAMB.scaffold5803size10857.g27326.t1"/>
    </source>
</evidence>
<name>A0A914WYZ2_9BILA</name>
<keyword evidence="1" id="KW-0472">Membrane</keyword>
<dbReference type="Pfam" id="PF10323">
    <property type="entry name" value="7TM_GPCR_Srv"/>
    <property type="match status" value="1"/>
</dbReference>
<organism evidence="2 3">
    <name type="scientific">Plectus sambesii</name>
    <dbReference type="NCBI Taxonomy" id="2011161"/>
    <lineage>
        <taxon>Eukaryota</taxon>
        <taxon>Metazoa</taxon>
        <taxon>Ecdysozoa</taxon>
        <taxon>Nematoda</taxon>
        <taxon>Chromadorea</taxon>
        <taxon>Plectida</taxon>
        <taxon>Plectina</taxon>
        <taxon>Plectoidea</taxon>
        <taxon>Plectidae</taxon>
        <taxon>Plectus</taxon>
    </lineage>
</organism>
<feature type="transmembrane region" description="Helical" evidence="1">
    <location>
        <begin position="12"/>
        <end position="30"/>
    </location>
</feature>
<proteinExistence type="predicted"/>
<accession>A0A914WYZ2</accession>
<sequence>MNLPLEIATTSFWIISAPFYVVVIAVLIAYRRDADLNSSFFALSVSLGFADLFEVTSQILLQRFPKRG</sequence>
<keyword evidence="1" id="KW-0812">Transmembrane</keyword>
<dbReference type="InterPro" id="IPR019426">
    <property type="entry name" value="7TM_GPCR_serpentine_rcpt_Srv"/>
</dbReference>
<reference evidence="3" key="1">
    <citation type="submission" date="2022-11" db="UniProtKB">
        <authorList>
            <consortium name="WormBaseParasite"/>
        </authorList>
    </citation>
    <scope>IDENTIFICATION</scope>
</reference>
<protein>
    <submittedName>
        <fullName evidence="3">Uncharacterized protein</fullName>
    </submittedName>
</protein>
<keyword evidence="2" id="KW-1185">Reference proteome</keyword>
<keyword evidence="1" id="KW-1133">Transmembrane helix</keyword>
<feature type="transmembrane region" description="Helical" evidence="1">
    <location>
        <begin position="36"/>
        <end position="61"/>
    </location>
</feature>
<dbReference type="WBParaSite" id="PSAMB.scaffold5803size10857.g27326.t1">
    <property type="protein sequence ID" value="PSAMB.scaffold5803size10857.g27326.t1"/>
    <property type="gene ID" value="PSAMB.scaffold5803size10857.g27326"/>
</dbReference>
<evidence type="ECO:0000256" key="1">
    <source>
        <dbReference type="SAM" id="Phobius"/>
    </source>
</evidence>
<dbReference type="Proteomes" id="UP000887566">
    <property type="component" value="Unplaced"/>
</dbReference>